<dbReference type="GO" id="GO:0015074">
    <property type="term" value="P:DNA integration"/>
    <property type="evidence" value="ECO:0007669"/>
    <property type="project" value="InterPro"/>
</dbReference>
<accession>A0A1I4D7K2</accession>
<reference evidence="2 3" key="1">
    <citation type="submission" date="2016-10" db="EMBL/GenBank/DDBJ databases">
        <authorList>
            <person name="de Groot N.N."/>
        </authorList>
    </citation>
    <scope>NUCLEOTIDE SEQUENCE [LARGE SCALE GENOMIC DNA]</scope>
    <source>
        <strain evidence="2 3">NE2</strain>
    </source>
</reference>
<keyword evidence="3" id="KW-1185">Reference proteome</keyword>
<evidence type="ECO:0000259" key="1">
    <source>
        <dbReference type="PROSITE" id="PS50994"/>
    </source>
</evidence>
<dbReference type="EMBL" id="FOSN01000038">
    <property type="protein sequence ID" value="SFK87951.1"/>
    <property type="molecule type" value="Genomic_DNA"/>
</dbReference>
<dbReference type="InterPro" id="IPR012337">
    <property type="entry name" value="RNaseH-like_sf"/>
</dbReference>
<evidence type="ECO:0000313" key="2">
    <source>
        <dbReference type="EMBL" id="SFK87951.1"/>
    </source>
</evidence>
<organism evidence="2 3">
    <name type="scientific">Methylocapsa palsarum</name>
    <dbReference type="NCBI Taxonomy" id="1612308"/>
    <lineage>
        <taxon>Bacteria</taxon>
        <taxon>Pseudomonadati</taxon>
        <taxon>Pseudomonadota</taxon>
        <taxon>Alphaproteobacteria</taxon>
        <taxon>Hyphomicrobiales</taxon>
        <taxon>Beijerinckiaceae</taxon>
        <taxon>Methylocapsa</taxon>
    </lineage>
</organism>
<name>A0A1I4D7K2_9HYPH</name>
<protein>
    <submittedName>
        <fullName evidence="2">Integrase core domain-containing protein</fullName>
    </submittedName>
</protein>
<dbReference type="PANTHER" id="PTHR46889:SF4">
    <property type="entry name" value="TRANSPOSASE INSO FOR INSERTION SEQUENCE ELEMENT IS911B-RELATED"/>
    <property type="match status" value="1"/>
</dbReference>
<dbReference type="PANTHER" id="PTHR46889">
    <property type="entry name" value="TRANSPOSASE INSF FOR INSERTION SEQUENCE IS3B-RELATED"/>
    <property type="match status" value="1"/>
</dbReference>
<feature type="domain" description="Integrase catalytic" evidence="1">
    <location>
        <begin position="33"/>
        <end position="126"/>
    </location>
</feature>
<dbReference type="Pfam" id="PF00665">
    <property type="entry name" value="rve"/>
    <property type="match status" value="1"/>
</dbReference>
<dbReference type="Gene3D" id="3.30.420.10">
    <property type="entry name" value="Ribonuclease H-like superfamily/Ribonuclease H"/>
    <property type="match status" value="1"/>
</dbReference>
<dbReference type="Proteomes" id="UP000198755">
    <property type="component" value="Unassembled WGS sequence"/>
</dbReference>
<dbReference type="AlphaFoldDB" id="A0A1I4D7K2"/>
<dbReference type="PROSITE" id="PS50994">
    <property type="entry name" value="INTEGRASE"/>
    <property type="match status" value="1"/>
</dbReference>
<proteinExistence type="predicted"/>
<sequence>MSEASVYRLLKAHDLITTPAYIVIKAAEEFKDKTTAPNQLWQTDFTYLKVTGWGWYYLSTVLDDFSRYIVAWKLCATMKSQDVTATLDLALPGSTRSLSFTGRGSCRTMARHTSPAILRNGCRKRK</sequence>
<dbReference type="STRING" id="1612308.SAMN05444581_1386"/>
<gene>
    <name evidence="2" type="ORF">SAMN05444581_1386</name>
</gene>
<dbReference type="SUPFAM" id="SSF53098">
    <property type="entry name" value="Ribonuclease H-like"/>
    <property type="match status" value="1"/>
</dbReference>
<dbReference type="GO" id="GO:0003676">
    <property type="term" value="F:nucleic acid binding"/>
    <property type="evidence" value="ECO:0007669"/>
    <property type="project" value="InterPro"/>
</dbReference>
<dbReference type="InterPro" id="IPR001584">
    <property type="entry name" value="Integrase_cat-core"/>
</dbReference>
<dbReference type="InterPro" id="IPR036397">
    <property type="entry name" value="RNaseH_sf"/>
</dbReference>
<dbReference type="InterPro" id="IPR050900">
    <property type="entry name" value="Transposase_IS3/IS150/IS904"/>
</dbReference>
<evidence type="ECO:0000313" key="3">
    <source>
        <dbReference type="Proteomes" id="UP000198755"/>
    </source>
</evidence>